<name>A0ABU3SZ66_9ALTE</name>
<organism evidence="6 7">
    <name type="scientific">Paraglaciecola aquimarina</name>
    <dbReference type="NCBI Taxonomy" id="1235557"/>
    <lineage>
        <taxon>Bacteria</taxon>
        <taxon>Pseudomonadati</taxon>
        <taxon>Pseudomonadota</taxon>
        <taxon>Gammaproteobacteria</taxon>
        <taxon>Alteromonadales</taxon>
        <taxon>Alteromonadaceae</taxon>
        <taxon>Paraglaciecola</taxon>
    </lineage>
</organism>
<keyword evidence="3" id="KW-0560">Oxidoreductase</keyword>
<accession>A0ABU3SZ66</accession>
<evidence type="ECO:0000256" key="5">
    <source>
        <dbReference type="ARBA" id="ARBA00023014"/>
    </source>
</evidence>
<keyword evidence="5" id="KW-0411">Iron-sulfur</keyword>
<dbReference type="Proteomes" id="UP001247805">
    <property type="component" value="Unassembled WGS sequence"/>
</dbReference>
<dbReference type="Pfam" id="PF12831">
    <property type="entry name" value="FAD_oxidored"/>
    <property type="match status" value="1"/>
</dbReference>
<gene>
    <name evidence="6" type="ORF">RS130_16530</name>
</gene>
<keyword evidence="7" id="KW-1185">Reference proteome</keyword>
<reference evidence="6 7" key="1">
    <citation type="submission" date="2023-10" db="EMBL/GenBank/DDBJ databases">
        <title>Glaciecola aquimarina strain GGW-M5 nov., isolated from a coastal seawater.</title>
        <authorList>
            <person name="Bayburt H."/>
            <person name="Kim J.M."/>
            <person name="Choi B.J."/>
            <person name="Jeon C.O."/>
        </authorList>
    </citation>
    <scope>NUCLEOTIDE SEQUENCE [LARGE SCALE GENOMIC DNA]</scope>
    <source>
        <strain evidence="6 7">KCTC 32108</strain>
    </source>
</reference>
<dbReference type="InterPro" id="IPR039650">
    <property type="entry name" value="HdrA-like"/>
</dbReference>
<dbReference type="RefSeq" id="WP_316026844.1">
    <property type="nucleotide sequence ID" value="NZ_JAWDIO010000002.1"/>
</dbReference>
<keyword evidence="1" id="KW-0004">4Fe-4S</keyword>
<evidence type="ECO:0000256" key="1">
    <source>
        <dbReference type="ARBA" id="ARBA00022485"/>
    </source>
</evidence>
<dbReference type="SUPFAM" id="SSF51905">
    <property type="entry name" value="FAD/NAD(P)-binding domain"/>
    <property type="match status" value="1"/>
</dbReference>
<protein>
    <submittedName>
        <fullName evidence="6">FAD-dependent oxidoreductase</fullName>
    </submittedName>
</protein>
<dbReference type="InterPro" id="IPR036188">
    <property type="entry name" value="FAD/NAD-bd_sf"/>
</dbReference>
<keyword evidence="4" id="KW-0408">Iron</keyword>
<dbReference type="EMBL" id="JAWDIO010000002">
    <property type="protein sequence ID" value="MDU0355297.1"/>
    <property type="molecule type" value="Genomic_DNA"/>
</dbReference>
<sequence length="520" mass="58207">MLAHGLGTPVENASTKIDIPKSGVWTVFVRTKDWCPGNWPAPGQFNVHINGQTLANTLGTQKGWAWQNAGSLKLDKGQVSIEVEDLTGFDGRFDAIYITQEMAPELPNSSKDLFNWKDQMAGRSQLTIEEKSFDLVICGGGISGCAAALAADSQGINVSLIQDRPVFGGNASDEIRVHTEGIHGKSEKILKSIDTEHYPNGHKNAVYDQQKREQSMANSNVNLFAEHIVIGLEKHGNTIKSVDARNVRTGIITRFKASQFIDSTGDGWLGFWAGAETRYGREAKSEFDEGWDLHGDLWSPEQPDNKVMGTSLLWNSDYGRKPSSFPKVPWAMDVAGKDYALEGDWDWEYSNDKLNQITDAETIRDHMLRAIFGNFYNAKKRPKNKLVELKFIAFIGGRRESRRIMGDYIYSQNDAINKPDFPDIVVEEKRALDSHYQLKDHGHHADYRSEALFRKVGMYYIPFRCFYSKDISNLMMAGRNFSCTHIGLAGPRVMNTCGQMGSPQDTPLLCVLNTVLIHGK</sequence>
<dbReference type="Gene3D" id="3.50.50.60">
    <property type="entry name" value="FAD/NAD(P)-binding domain"/>
    <property type="match status" value="1"/>
</dbReference>
<keyword evidence="2" id="KW-0479">Metal-binding</keyword>
<dbReference type="PANTHER" id="PTHR43498">
    <property type="entry name" value="FERREDOXIN:COB-COM HETERODISULFIDE REDUCTASE SUBUNIT A"/>
    <property type="match status" value="1"/>
</dbReference>
<proteinExistence type="predicted"/>
<evidence type="ECO:0000256" key="3">
    <source>
        <dbReference type="ARBA" id="ARBA00023002"/>
    </source>
</evidence>
<evidence type="ECO:0000313" key="6">
    <source>
        <dbReference type="EMBL" id="MDU0355297.1"/>
    </source>
</evidence>
<comment type="caution">
    <text evidence="6">The sequence shown here is derived from an EMBL/GenBank/DDBJ whole genome shotgun (WGS) entry which is preliminary data.</text>
</comment>
<evidence type="ECO:0000256" key="4">
    <source>
        <dbReference type="ARBA" id="ARBA00023004"/>
    </source>
</evidence>
<dbReference type="PANTHER" id="PTHR43498:SF1">
    <property type="entry name" value="COB--COM HETERODISULFIDE REDUCTASE IRON-SULFUR SUBUNIT A"/>
    <property type="match status" value="1"/>
</dbReference>
<evidence type="ECO:0000313" key="7">
    <source>
        <dbReference type="Proteomes" id="UP001247805"/>
    </source>
</evidence>
<evidence type="ECO:0000256" key="2">
    <source>
        <dbReference type="ARBA" id="ARBA00022723"/>
    </source>
</evidence>